<dbReference type="SUPFAM" id="SSF143243">
    <property type="entry name" value="Nqo5-like"/>
    <property type="match status" value="1"/>
</dbReference>
<dbReference type="InterPro" id="IPR001268">
    <property type="entry name" value="NADH_UbQ_OxRdtase_30kDa_su"/>
</dbReference>
<feature type="domain" description="NADH:ubiquinone oxidoreductase 30kDa subunit" evidence="2">
    <location>
        <begin position="14"/>
        <end position="153"/>
    </location>
</feature>
<evidence type="ECO:0000313" key="4">
    <source>
        <dbReference type="EMBL" id="AOZ46595.1"/>
    </source>
</evidence>
<organism evidence="3 5">
    <name type="scientific">Acidipropionibacterium acidipropionici</name>
    <dbReference type="NCBI Taxonomy" id="1748"/>
    <lineage>
        <taxon>Bacteria</taxon>
        <taxon>Bacillati</taxon>
        <taxon>Actinomycetota</taxon>
        <taxon>Actinomycetes</taxon>
        <taxon>Propionibacteriales</taxon>
        <taxon>Propionibacteriaceae</taxon>
        <taxon>Acidipropionibacterium</taxon>
    </lineage>
</organism>
<dbReference type="RefSeq" id="WP_015071282.1">
    <property type="nucleotide sequence ID" value="NZ_CP013126.1"/>
</dbReference>
<dbReference type="Pfam" id="PF00329">
    <property type="entry name" value="Complex1_30kDa"/>
    <property type="match status" value="1"/>
</dbReference>
<dbReference type="GeneID" id="88085140"/>
<reference evidence="3 5" key="2">
    <citation type="submission" date="2016-02" db="EMBL/GenBank/DDBJ databases">
        <title>Complete Genome Sequence of Propionibacterium acidipropionici ATCC 55737.</title>
        <authorList>
            <person name="Luna Flores C.H."/>
            <person name="Nielsen L.K."/>
            <person name="Marcellin E."/>
        </authorList>
    </citation>
    <scope>NUCLEOTIDE SEQUENCE [LARGE SCALE GENOMIC DNA]</scope>
    <source>
        <strain evidence="3 5">ATCC 55737</strain>
    </source>
</reference>
<evidence type="ECO:0000259" key="2">
    <source>
        <dbReference type="Pfam" id="PF00329"/>
    </source>
</evidence>
<dbReference type="EMBL" id="CP015970">
    <property type="protein sequence ID" value="AOZ46595.1"/>
    <property type="molecule type" value="Genomic_DNA"/>
</dbReference>
<evidence type="ECO:0000256" key="1">
    <source>
        <dbReference type="SAM" id="MobiDB-lite"/>
    </source>
</evidence>
<sequence length="167" mass="18030">MSLDAAPTDEVVGVEASRWHDAVAEALGAGYRWLCLITAWDSSGETVTRRGGRRATGSAHAAEGPGPDMVVCCRLLDRSTGRAVRLETRVSFDDGYRLSSVRDLLAGAVWYEREVSDQFGISFDGGDPRRLVIHPDRSGTGPAPLRRSVELAARAPGPPGGRERSRR</sequence>
<reference evidence="4 6" key="1">
    <citation type="journal article" date="2016" name="Plant Dis.">
        <title>Improved production of propionic acid using genome shuffling.</title>
        <authorList>
            <person name="Luna-Flores C.H."/>
            <person name="Palfreyman R.W."/>
            <person name="Kromer J.O."/>
            <person name="Nielsen L.K."/>
            <person name="Marcellin E."/>
        </authorList>
    </citation>
    <scope>NUCLEOTIDE SEQUENCE [LARGE SCALE GENOMIC DNA]</scope>
    <source>
        <strain evidence="4 6">F3E8</strain>
    </source>
</reference>
<accession>A0A142KG77</accession>
<name>A0A142KG77_9ACTN</name>
<dbReference type="InterPro" id="IPR037232">
    <property type="entry name" value="NADH_quin_OxRdtase_su_C/D-like"/>
</dbReference>
<dbReference type="KEGG" id="aaci:ASQ49_08970"/>
<dbReference type="EMBL" id="CP014352">
    <property type="protein sequence ID" value="AMS05115.1"/>
    <property type="molecule type" value="Genomic_DNA"/>
</dbReference>
<protein>
    <recommendedName>
        <fullName evidence="2">NADH:ubiquinone oxidoreductase 30kDa subunit domain-containing protein</fullName>
    </recommendedName>
</protein>
<dbReference type="AlphaFoldDB" id="A0A142KG77"/>
<gene>
    <name evidence="4" type="ORF">A8L58_07645</name>
    <name evidence="3" type="ORF">AXH35_06180</name>
</gene>
<keyword evidence="6" id="KW-1185">Reference proteome</keyword>
<dbReference type="GO" id="GO:0008137">
    <property type="term" value="F:NADH dehydrogenase (ubiquinone) activity"/>
    <property type="evidence" value="ECO:0007669"/>
    <property type="project" value="InterPro"/>
</dbReference>
<dbReference type="Proteomes" id="UP000075221">
    <property type="component" value="Chromosome"/>
</dbReference>
<proteinExistence type="predicted"/>
<dbReference type="OrthoDB" id="3746692at2"/>
<evidence type="ECO:0000313" key="5">
    <source>
        <dbReference type="Proteomes" id="UP000075221"/>
    </source>
</evidence>
<feature type="region of interest" description="Disordered" evidence="1">
    <location>
        <begin position="133"/>
        <end position="167"/>
    </location>
</feature>
<evidence type="ECO:0000313" key="3">
    <source>
        <dbReference type="EMBL" id="AMS05115.1"/>
    </source>
</evidence>
<dbReference type="Gene3D" id="3.30.460.80">
    <property type="entry name" value="NADH:ubiquinone oxidoreductase, 30kDa subunit"/>
    <property type="match status" value="1"/>
</dbReference>
<dbReference type="Proteomes" id="UP000178666">
    <property type="component" value="Chromosome"/>
</dbReference>
<evidence type="ECO:0000313" key="6">
    <source>
        <dbReference type="Proteomes" id="UP000178666"/>
    </source>
</evidence>